<sequence length="183" mass="19677">MDATPLTTRATTALASLTSQLSALDASQRALLSSISTTSSALSTLPAYQHIAPVLSQIPHYSAKLARLKRLMAHQQSEVEALKRRAQEAGRRRRELIARRGERERVEAERDRTLLRARVVGVDVARSGPPAVEGAEEAAVEGTAAVTEGVEEGHSTSGRGTPVLGQGVRVVKKKKKARKAEIQ</sequence>
<dbReference type="AlphaFoldDB" id="A0A5J5EMH8"/>
<dbReference type="PANTHER" id="PTHR31328">
    <property type="entry name" value="BIOGENESIS OF LYSOSOME-RELATED ORGANELLES COMPLEX 1 SUBUNIT 6"/>
    <property type="match status" value="1"/>
</dbReference>
<dbReference type="Pfam" id="PF14712">
    <property type="entry name" value="Snapin_Pallidin"/>
    <property type="match status" value="1"/>
</dbReference>
<reference evidence="3 4" key="1">
    <citation type="submission" date="2019-09" db="EMBL/GenBank/DDBJ databases">
        <title>Draft genome of the ectomycorrhizal ascomycete Sphaerosporella brunnea.</title>
        <authorList>
            <consortium name="DOE Joint Genome Institute"/>
            <person name="Benucci G.M."/>
            <person name="Marozzi G."/>
            <person name="Antonielli L."/>
            <person name="Sanchez S."/>
            <person name="Marco P."/>
            <person name="Wang X."/>
            <person name="Falini L.B."/>
            <person name="Barry K."/>
            <person name="Haridas S."/>
            <person name="Lipzen A."/>
            <person name="Labutti K."/>
            <person name="Grigoriev I.V."/>
            <person name="Murat C."/>
            <person name="Martin F."/>
            <person name="Albertini E."/>
            <person name="Donnini D."/>
            <person name="Bonito G."/>
        </authorList>
    </citation>
    <scope>NUCLEOTIDE SEQUENCE [LARGE SCALE GENOMIC DNA]</scope>
    <source>
        <strain evidence="3 4">Sb_GMNB300</strain>
    </source>
</reference>
<accession>A0A5J5EMH8</accession>
<dbReference type="InParanoid" id="A0A5J5EMH8"/>
<feature type="coiled-coil region" evidence="1">
    <location>
        <begin position="65"/>
        <end position="99"/>
    </location>
</feature>
<evidence type="ECO:0000313" key="4">
    <source>
        <dbReference type="Proteomes" id="UP000326924"/>
    </source>
</evidence>
<comment type="caution">
    <text evidence="3">The sequence shown here is derived from an EMBL/GenBank/DDBJ whole genome shotgun (WGS) entry which is preliminary data.</text>
</comment>
<proteinExistence type="predicted"/>
<evidence type="ECO:0000256" key="1">
    <source>
        <dbReference type="SAM" id="Coils"/>
    </source>
</evidence>
<evidence type="ECO:0000256" key="2">
    <source>
        <dbReference type="SAM" id="MobiDB-lite"/>
    </source>
</evidence>
<keyword evidence="1" id="KW-0175">Coiled coil</keyword>
<name>A0A5J5EMH8_9PEZI</name>
<dbReference type="GO" id="GO:0030133">
    <property type="term" value="C:transport vesicle"/>
    <property type="evidence" value="ECO:0007669"/>
    <property type="project" value="TreeGrafter"/>
</dbReference>
<dbReference type="InterPro" id="IPR028119">
    <property type="entry name" value="Snapin/Pallidin/Snn1"/>
</dbReference>
<protein>
    <recommendedName>
        <fullName evidence="5">DASH complex subunit SPC19</fullName>
    </recommendedName>
</protein>
<dbReference type="Proteomes" id="UP000326924">
    <property type="component" value="Unassembled WGS sequence"/>
</dbReference>
<feature type="compositionally biased region" description="Basic residues" evidence="2">
    <location>
        <begin position="170"/>
        <end position="183"/>
    </location>
</feature>
<evidence type="ECO:0000313" key="3">
    <source>
        <dbReference type="EMBL" id="KAA8896539.1"/>
    </source>
</evidence>
<dbReference type="GO" id="GO:0031083">
    <property type="term" value="C:BLOC-1 complex"/>
    <property type="evidence" value="ECO:0007669"/>
    <property type="project" value="TreeGrafter"/>
</dbReference>
<evidence type="ECO:0008006" key="5">
    <source>
        <dbReference type="Google" id="ProtNLM"/>
    </source>
</evidence>
<keyword evidence="4" id="KW-1185">Reference proteome</keyword>
<dbReference type="EMBL" id="VXIS01000210">
    <property type="protein sequence ID" value="KAA8896539.1"/>
    <property type="molecule type" value="Genomic_DNA"/>
</dbReference>
<dbReference type="OrthoDB" id="5429355at2759"/>
<dbReference type="PANTHER" id="PTHR31328:SF2">
    <property type="entry name" value="BIOGENESIS OF LYSOSOME-RELATED ORGANELLES COMPLEX 1 SUBUNIT 6"/>
    <property type="match status" value="1"/>
</dbReference>
<organism evidence="3 4">
    <name type="scientific">Sphaerosporella brunnea</name>
    <dbReference type="NCBI Taxonomy" id="1250544"/>
    <lineage>
        <taxon>Eukaryota</taxon>
        <taxon>Fungi</taxon>
        <taxon>Dikarya</taxon>
        <taxon>Ascomycota</taxon>
        <taxon>Pezizomycotina</taxon>
        <taxon>Pezizomycetes</taxon>
        <taxon>Pezizales</taxon>
        <taxon>Pyronemataceae</taxon>
        <taxon>Sphaerosporella</taxon>
    </lineage>
</organism>
<gene>
    <name evidence="3" type="ORF">FN846DRAFT_910657</name>
</gene>
<feature type="region of interest" description="Disordered" evidence="2">
    <location>
        <begin position="148"/>
        <end position="183"/>
    </location>
</feature>